<dbReference type="InterPro" id="IPR036693">
    <property type="entry name" value="TF_LuxR_autoind-bd_dom_sf"/>
</dbReference>
<dbReference type="CDD" id="cd06170">
    <property type="entry name" value="LuxR_C_like"/>
    <property type="match status" value="1"/>
</dbReference>
<dbReference type="SUPFAM" id="SSF75516">
    <property type="entry name" value="Pheromone-binding domain of LuxR-like quorum-sensing transcription factors"/>
    <property type="match status" value="1"/>
</dbReference>
<keyword evidence="1" id="KW-0805">Transcription regulation</keyword>
<evidence type="ECO:0000256" key="3">
    <source>
        <dbReference type="ARBA" id="ARBA00023163"/>
    </source>
</evidence>
<dbReference type="Gene3D" id="3.30.450.80">
    <property type="entry name" value="Transcription factor LuxR-like, autoinducer-binding domain"/>
    <property type="match status" value="1"/>
</dbReference>
<protein>
    <submittedName>
        <fullName evidence="5">LuxR family transcriptional regulator</fullName>
    </submittedName>
</protein>
<dbReference type="InterPro" id="IPR000792">
    <property type="entry name" value="Tscrpt_reg_LuxR_C"/>
</dbReference>
<name>A0ABV7XHQ9_9SPHN</name>
<accession>A0ABV7XHQ9</accession>
<feature type="domain" description="HTH luxR-type" evidence="4">
    <location>
        <begin position="178"/>
        <end position="243"/>
    </location>
</feature>
<evidence type="ECO:0000256" key="2">
    <source>
        <dbReference type="ARBA" id="ARBA00023125"/>
    </source>
</evidence>
<dbReference type="EMBL" id="JBHRXV010000018">
    <property type="protein sequence ID" value="MFC3714502.1"/>
    <property type="molecule type" value="Genomic_DNA"/>
</dbReference>
<dbReference type="InterPro" id="IPR036388">
    <property type="entry name" value="WH-like_DNA-bd_sf"/>
</dbReference>
<comment type="caution">
    <text evidence="5">The sequence shown here is derived from an EMBL/GenBank/DDBJ whole genome shotgun (WGS) entry which is preliminary data.</text>
</comment>
<evidence type="ECO:0000313" key="5">
    <source>
        <dbReference type="EMBL" id="MFC3714502.1"/>
    </source>
</evidence>
<dbReference type="PANTHER" id="PTHR44688:SF16">
    <property type="entry name" value="DNA-BINDING TRANSCRIPTIONAL ACTIVATOR DEVR_DOSR"/>
    <property type="match status" value="1"/>
</dbReference>
<dbReference type="InterPro" id="IPR016032">
    <property type="entry name" value="Sig_transdc_resp-reg_C-effctor"/>
</dbReference>
<dbReference type="Proteomes" id="UP001595615">
    <property type="component" value="Unassembled WGS sequence"/>
</dbReference>
<sequence length="253" mass="27556">MSILADVQTFVRAVRDAPDLGSISTLMDDAAREFGFDHYGLTHVERTGVNAPPVYLSNFPADWLDAVANSQLYVHDPVLVASERSARAFEWEDVPAILRRLTPKQKNYMEAAKRAGLAEGFTVPLHIPGEASGVCSFVTRGTRPLPKASLPAAQYVSCFAFEAVRGLVVASPAVSVPTASDLPRLTTRQLDCLILVARGKTDWVAGQLLGLSPETVRMHIDNAKERFGVTSRAQLMIRALFYGQLSFADAMAH</sequence>
<reference evidence="6" key="1">
    <citation type="journal article" date="2019" name="Int. J. Syst. Evol. Microbiol.">
        <title>The Global Catalogue of Microorganisms (GCM) 10K type strain sequencing project: providing services to taxonomists for standard genome sequencing and annotation.</title>
        <authorList>
            <consortium name="The Broad Institute Genomics Platform"/>
            <consortium name="The Broad Institute Genome Sequencing Center for Infectious Disease"/>
            <person name="Wu L."/>
            <person name="Ma J."/>
        </authorList>
    </citation>
    <scope>NUCLEOTIDE SEQUENCE [LARGE SCALE GENOMIC DNA]</scope>
    <source>
        <strain evidence="6">KCTC 42644</strain>
    </source>
</reference>
<dbReference type="PROSITE" id="PS50043">
    <property type="entry name" value="HTH_LUXR_2"/>
    <property type="match status" value="1"/>
</dbReference>
<evidence type="ECO:0000256" key="1">
    <source>
        <dbReference type="ARBA" id="ARBA00023015"/>
    </source>
</evidence>
<dbReference type="Pfam" id="PF03472">
    <property type="entry name" value="Autoind_bind"/>
    <property type="match status" value="1"/>
</dbReference>
<organism evidence="5 6">
    <name type="scientific">Sphingoaurantiacus capsulatus</name>
    <dbReference type="NCBI Taxonomy" id="1771310"/>
    <lineage>
        <taxon>Bacteria</taxon>
        <taxon>Pseudomonadati</taxon>
        <taxon>Pseudomonadota</taxon>
        <taxon>Alphaproteobacteria</taxon>
        <taxon>Sphingomonadales</taxon>
        <taxon>Sphingosinicellaceae</taxon>
        <taxon>Sphingoaurantiacus</taxon>
    </lineage>
</organism>
<dbReference type="InterPro" id="IPR005143">
    <property type="entry name" value="TF_LuxR_autoind-bd_dom"/>
</dbReference>
<evidence type="ECO:0000313" key="6">
    <source>
        <dbReference type="Proteomes" id="UP001595615"/>
    </source>
</evidence>
<gene>
    <name evidence="5" type="ORF">ACFOMD_18185</name>
</gene>
<evidence type="ECO:0000259" key="4">
    <source>
        <dbReference type="PROSITE" id="PS50043"/>
    </source>
</evidence>
<dbReference type="Gene3D" id="1.10.10.10">
    <property type="entry name" value="Winged helix-like DNA-binding domain superfamily/Winged helix DNA-binding domain"/>
    <property type="match status" value="1"/>
</dbReference>
<keyword evidence="3" id="KW-0804">Transcription</keyword>
<keyword evidence="6" id="KW-1185">Reference proteome</keyword>
<keyword evidence="2" id="KW-0238">DNA-binding</keyword>
<dbReference type="SUPFAM" id="SSF46894">
    <property type="entry name" value="C-terminal effector domain of the bipartite response regulators"/>
    <property type="match status" value="1"/>
</dbReference>
<dbReference type="RefSeq" id="WP_380864192.1">
    <property type="nucleotide sequence ID" value="NZ_JBHRXV010000018.1"/>
</dbReference>
<dbReference type="PANTHER" id="PTHR44688">
    <property type="entry name" value="DNA-BINDING TRANSCRIPTIONAL ACTIVATOR DEVR_DOSR"/>
    <property type="match status" value="1"/>
</dbReference>
<dbReference type="SMART" id="SM00421">
    <property type="entry name" value="HTH_LUXR"/>
    <property type="match status" value="1"/>
</dbReference>
<proteinExistence type="predicted"/>
<dbReference type="Pfam" id="PF00196">
    <property type="entry name" value="GerE"/>
    <property type="match status" value="1"/>
</dbReference>